<evidence type="ECO:0000256" key="2">
    <source>
        <dbReference type="ARBA" id="ARBA00009984"/>
    </source>
</evidence>
<feature type="transmembrane region" description="Helical" evidence="11">
    <location>
        <begin position="12"/>
        <end position="33"/>
    </location>
</feature>
<evidence type="ECO:0000256" key="7">
    <source>
        <dbReference type="ARBA" id="ARBA00022692"/>
    </source>
</evidence>
<evidence type="ECO:0000256" key="4">
    <source>
        <dbReference type="ARBA" id="ARBA00022475"/>
    </source>
</evidence>
<evidence type="ECO:0000256" key="10">
    <source>
        <dbReference type="SAM" id="MobiDB-lite"/>
    </source>
</evidence>
<dbReference type="GO" id="GO:0015627">
    <property type="term" value="C:type II protein secretion system complex"/>
    <property type="evidence" value="ECO:0007669"/>
    <property type="project" value="InterPro"/>
</dbReference>
<keyword evidence="9 11" id="KW-0472">Membrane</keyword>
<evidence type="ECO:0000256" key="6">
    <source>
        <dbReference type="ARBA" id="ARBA00022519"/>
    </source>
</evidence>
<feature type="region of interest" description="Disordered" evidence="10">
    <location>
        <begin position="120"/>
        <end position="144"/>
    </location>
</feature>
<dbReference type="PROSITE" id="PS00409">
    <property type="entry name" value="PROKAR_NTER_METHYL"/>
    <property type="match status" value="1"/>
</dbReference>
<dbReference type="NCBIfam" id="TIGR02532">
    <property type="entry name" value="IV_pilin_GFxxxE"/>
    <property type="match status" value="1"/>
</dbReference>
<evidence type="ECO:0000256" key="11">
    <source>
        <dbReference type="SAM" id="Phobius"/>
    </source>
</evidence>
<evidence type="ECO:0000256" key="8">
    <source>
        <dbReference type="ARBA" id="ARBA00022989"/>
    </source>
</evidence>
<evidence type="ECO:0000256" key="1">
    <source>
        <dbReference type="ARBA" id="ARBA00004377"/>
    </source>
</evidence>
<accession>A0A9J7ATD2</accession>
<dbReference type="Gene3D" id="3.30.700.10">
    <property type="entry name" value="Glycoprotein, Type 4 Pilin"/>
    <property type="match status" value="1"/>
</dbReference>
<dbReference type="SUPFAM" id="SSF54523">
    <property type="entry name" value="Pili subunits"/>
    <property type="match status" value="1"/>
</dbReference>
<comment type="subcellular location">
    <subcellularLocation>
        <location evidence="1">Cell inner membrane</location>
        <topology evidence="1">Single-pass membrane protein</topology>
    </subcellularLocation>
</comment>
<dbReference type="PANTHER" id="PTHR30093:SF45">
    <property type="entry name" value="TYPE II SECRETION SYSTEM CORE PROTEIN G"/>
    <property type="match status" value="1"/>
</dbReference>
<evidence type="ECO:0000256" key="5">
    <source>
        <dbReference type="ARBA" id="ARBA00022481"/>
    </source>
</evidence>
<dbReference type="InterPro" id="IPR000983">
    <property type="entry name" value="Bac_GSPG_pilin"/>
</dbReference>
<dbReference type="Pfam" id="PF07963">
    <property type="entry name" value="N_methyl"/>
    <property type="match status" value="1"/>
</dbReference>
<sequence length="144" mass="15306">MNRTKRKRQGDEGFTLLELLVVLVILGLLAALVGPRVMGVLGKAKGDVAAAQMENLATALDLLHLDTGRYPSTEEGLAALVSRPSGMGRWNGPYLQGEEVPLDPWSRAYDYRQPGGNGAPYRLTSFGADGAPGGEGEDADLSRP</sequence>
<dbReference type="InterPro" id="IPR012902">
    <property type="entry name" value="N_methyl_site"/>
</dbReference>
<keyword evidence="6" id="KW-0997">Cell inner membrane</keyword>
<reference evidence="13" key="1">
    <citation type="submission" date="2022-08" db="EMBL/GenBank/DDBJ databases">
        <title>Nisaea acidiphila sp. nov., isolated from a marine algal debris and emended description of the genus Nisaea Urios et al. 2008.</title>
        <authorList>
            <person name="Kwon K."/>
        </authorList>
    </citation>
    <scope>NUCLEOTIDE SEQUENCE</scope>
    <source>
        <strain evidence="13">MEBiC11861</strain>
    </source>
</reference>
<dbReference type="InterPro" id="IPR013545">
    <property type="entry name" value="T2SS_protein-GspG_C"/>
</dbReference>
<feature type="compositionally biased region" description="Acidic residues" evidence="10">
    <location>
        <begin position="135"/>
        <end position="144"/>
    </location>
</feature>
<dbReference type="GO" id="GO:0005886">
    <property type="term" value="C:plasma membrane"/>
    <property type="evidence" value="ECO:0007669"/>
    <property type="project" value="UniProtKB-SubCell"/>
</dbReference>
<evidence type="ECO:0000256" key="9">
    <source>
        <dbReference type="ARBA" id="ARBA00023136"/>
    </source>
</evidence>
<dbReference type="PANTHER" id="PTHR30093">
    <property type="entry name" value="GENERAL SECRETION PATHWAY PROTEIN G"/>
    <property type="match status" value="1"/>
</dbReference>
<dbReference type="InterPro" id="IPR045584">
    <property type="entry name" value="Pilin-like"/>
</dbReference>
<dbReference type="AlphaFoldDB" id="A0A9J7ATD2"/>
<comment type="similarity">
    <text evidence="2">Belongs to the GSP G family.</text>
</comment>
<keyword evidence="5" id="KW-0488">Methylation</keyword>
<dbReference type="Pfam" id="PF08334">
    <property type="entry name" value="T2SSG"/>
    <property type="match status" value="1"/>
</dbReference>
<proteinExistence type="inferred from homology"/>
<feature type="domain" description="Type II secretion system protein GspG C-terminal" evidence="12">
    <location>
        <begin position="36"/>
        <end position="142"/>
    </location>
</feature>
<gene>
    <name evidence="13" type="primary">gspG</name>
    <name evidence="13" type="ORF">NUH88_14525</name>
</gene>
<keyword evidence="7 11" id="KW-0812">Transmembrane</keyword>
<protein>
    <recommendedName>
        <fullName evidence="3">Type II secretion system core protein G</fullName>
    </recommendedName>
</protein>
<dbReference type="RefSeq" id="WP_257767128.1">
    <property type="nucleotide sequence ID" value="NZ_CP102480.1"/>
</dbReference>
<keyword evidence="14" id="KW-1185">Reference proteome</keyword>
<dbReference type="PRINTS" id="PR00813">
    <property type="entry name" value="BCTERIALGSPG"/>
</dbReference>
<organism evidence="13 14">
    <name type="scientific">Nisaea acidiphila</name>
    <dbReference type="NCBI Taxonomy" id="1862145"/>
    <lineage>
        <taxon>Bacteria</taxon>
        <taxon>Pseudomonadati</taxon>
        <taxon>Pseudomonadota</taxon>
        <taxon>Alphaproteobacteria</taxon>
        <taxon>Rhodospirillales</taxon>
        <taxon>Thalassobaculaceae</taxon>
        <taxon>Nisaea</taxon>
    </lineage>
</organism>
<evidence type="ECO:0000313" key="14">
    <source>
        <dbReference type="Proteomes" id="UP001060336"/>
    </source>
</evidence>
<dbReference type="EMBL" id="CP102480">
    <property type="protein sequence ID" value="UUX48621.1"/>
    <property type="molecule type" value="Genomic_DNA"/>
</dbReference>
<keyword evidence="8 11" id="KW-1133">Transmembrane helix</keyword>
<dbReference type="InterPro" id="IPR010054">
    <property type="entry name" value="Type2_sec_GspG"/>
</dbReference>
<dbReference type="Proteomes" id="UP001060336">
    <property type="component" value="Chromosome"/>
</dbReference>
<keyword evidence="4" id="KW-1003">Cell membrane</keyword>
<dbReference type="GO" id="GO:0015628">
    <property type="term" value="P:protein secretion by the type II secretion system"/>
    <property type="evidence" value="ECO:0007669"/>
    <property type="project" value="InterPro"/>
</dbReference>
<name>A0A9J7ATD2_9PROT</name>
<dbReference type="KEGG" id="naci:NUH88_14525"/>
<evidence type="ECO:0000313" key="13">
    <source>
        <dbReference type="EMBL" id="UUX48621.1"/>
    </source>
</evidence>
<evidence type="ECO:0000256" key="3">
    <source>
        <dbReference type="ARBA" id="ARBA00020042"/>
    </source>
</evidence>
<evidence type="ECO:0000259" key="12">
    <source>
        <dbReference type="Pfam" id="PF08334"/>
    </source>
</evidence>
<dbReference type="NCBIfam" id="TIGR01710">
    <property type="entry name" value="typeII_sec_gspG"/>
    <property type="match status" value="1"/>
</dbReference>